<evidence type="ECO:0000313" key="3">
    <source>
        <dbReference type="Proteomes" id="UP001190700"/>
    </source>
</evidence>
<feature type="non-terminal residue" evidence="2">
    <location>
        <position position="106"/>
    </location>
</feature>
<evidence type="ECO:0000313" key="2">
    <source>
        <dbReference type="EMBL" id="KAK3253751.1"/>
    </source>
</evidence>
<keyword evidence="3" id="KW-1185">Reference proteome</keyword>
<proteinExistence type="predicted"/>
<comment type="caution">
    <text evidence="2">The sequence shown here is derived from an EMBL/GenBank/DDBJ whole genome shotgun (WGS) entry which is preliminary data.</text>
</comment>
<feature type="compositionally biased region" description="Polar residues" evidence="1">
    <location>
        <begin position="27"/>
        <end position="38"/>
    </location>
</feature>
<gene>
    <name evidence="2" type="ORF">CYMTET_37006</name>
</gene>
<dbReference type="AlphaFoldDB" id="A0AAE0CEX0"/>
<name>A0AAE0CEX0_9CHLO</name>
<protein>
    <submittedName>
        <fullName evidence="2">Uncharacterized protein</fullName>
    </submittedName>
</protein>
<reference evidence="2 3" key="1">
    <citation type="journal article" date="2015" name="Genome Biol. Evol.">
        <title>Comparative Genomics of a Bacterivorous Green Alga Reveals Evolutionary Causalities and Consequences of Phago-Mixotrophic Mode of Nutrition.</title>
        <authorList>
            <person name="Burns J.A."/>
            <person name="Paasch A."/>
            <person name="Narechania A."/>
            <person name="Kim E."/>
        </authorList>
    </citation>
    <scope>NUCLEOTIDE SEQUENCE [LARGE SCALE GENOMIC DNA]</scope>
    <source>
        <strain evidence="2 3">PLY_AMNH</strain>
    </source>
</reference>
<dbReference type="EMBL" id="LGRX02024664">
    <property type="protein sequence ID" value="KAK3253751.1"/>
    <property type="molecule type" value="Genomic_DNA"/>
</dbReference>
<evidence type="ECO:0000256" key="1">
    <source>
        <dbReference type="SAM" id="MobiDB-lite"/>
    </source>
</evidence>
<feature type="region of interest" description="Disordered" evidence="1">
    <location>
        <begin position="18"/>
        <end position="38"/>
    </location>
</feature>
<sequence length="106" mass="11644">MDVQEKNVLEGQNSHLKRFARRESHVHVNQNATPKNESSWPDLYLKCAQVAALGFATMLTLPALASSGAASSTSDSKMYNHHREQVAVHRVGARGSTKASLYLKLP</sequence>
<dbReference type="Proteomes" id="UP001190700">
    <property type="component" value="Unassembled WGS sequence"/>
</dbReference>
<accession>A0AAE0CEX0</accession>
<organism evidence="2 3">
    <name type="scientific">Cymbomonas tetramitiformis</name>
    <dbReference type="NCBI Taxonomy" id="36881"/>
    <lineage>
        <taxon>Eukaryota</taxon>
        <taxon>Viridiplantae</taxon>
        <taxon>Chlorophyta</taxon>
        <taxon>Pyramimonadophyceae</taxon>
        <taxon>Pyramimonadales</taxon>
        <taxon>Pyramimonadaceae</taxon>
        <taxon>Cymbomonas</taxon>
    </lineage>
</organism>